<dbReference type="Proteomes" id="UP001363622">
    <property type="component" value="Unassembled WGS sequence"/>
</dbReference>
<feature type="domain" description="Gamma tubulin complex component C-terminal" evidence="8">
    <location>
        <begin position="329"/>
        <end position="780"/>
    </location>
</feature>
<feature type="region of interest" description="Disordered" evidence="7">
    <location>
        <begin position="608"/>
        <end position="634"/>
    </location>
</feature>
<evidence type="ECO:0000256" key="7">
    <source>
        <dbReference type="SAM" id="MobiDB-lite"/>
    </source>
</evidence>
<keyword evidence="4 6" id="KW-0493">Microtubule</keyword>
<protein>
    <recommendedName>
        <fullName evidence="6">Spindle pole body component</fullName>
    </recommendedName>
</protein>
<keyword evidence="11" id="KW-1185">Reference proteome</keyword>
<dbReference type="Pfam" id="PF17681">
    <property type="entry name" value="GCP_N_terminal"/>
    <property type="match status" value="1"/>
</dbReference>
<dbReference type="PANTHER" id="PTHR19302">
    <property type="entry name" value="GAMMA TUBULIN COMPLEX PROTEIN"/>
    <property type="match status" value="1"/>
</dbReference>
<dbReference type="InterPro" id="IPR041470">
    <property type="entry name" value="GCP_N"/>
</dbReference>
<evidence type="ECO:0000313" key="10">
    <source>
        <dbReference type="EMBL" id="KAK7514688.1"/>
    </source>
</evidence>
<comment type="similarity">
    <text evidence="2 6">Belongs to the TUBGCP family.</text>
</comment>
<comment type="subcellular location">
    <subcellularLocation>
        <location evidence="1 6">Cytoplasm</location>
        <location evidence="1 6">Cytoskeleton</location>
        <location evidence="1 6">Microtubule organizing center</location>
    </subcellularLocation>
</comment>
<evidence type="ECO:0000256" key="3">
    <source>
        <dbReference type="ARBA" id="ARBA00022490"/>
    </source>
</evidence>
<feature type="compositionally biased region" description="Polar residues" evidence="7">
    <location>
        <begin position="608"/>
        <end position="626"/>
    </location>
</feature>
<feature type="domain" description="Gamma tubulin complex component protein N-terminal" evidence="9">
    <location>
        <begin position="2"/>
        <end position="320"/>
    </location>
</feature>
<dbReference type="PANTHER" id="PTHR19302:SF27">
    <property type="entry name" value="GAMMA-TUBULIN COMPLEX COMPONENT 4"/>
    <property type="match status" value="1"/>
</dbReference>
<dbReference type="Pfam" id="PF04130">
    <property type="entry name" value="GCP_C_terminal"/>
    <property type="match status" value="1"/>
</dbReference>
<accession>A0ABR1KIT3</accession>
<evidence type="ECO:0000256" key="1">
    <source>
        <dbReference type="ARBA" id="ARBA00004267"/>
    </source>
</evidence>
<keyword evidence="3 6" id="KW-0963">Cytoplasm</keyword>
<dbReference type="InterPro" id="IPR042241">
    <property type="entry name" value="GCP_C_sf"/>
</dbReference>
<reference evidence="10 11" key="1">
    <citation type="submission" date="2024-04" db="EMBL/GenBank/DDBJ databases">
        <title>Phyllosticta paracitricarpa is synonymous to the EU quarantine fungus P. citricarpa based on phylogenomic analyses.</title>
        <authorList>
            <consortium name="Lawrence Berkeley National Laboratory"/>
            <person name="Van Ingen-Buijs V.A."/>
            <person name="Van Westerhoven A.C."/>
            <person name="Haridas S."/>
            <person name="Skiadas P."/>
            <person name="Martin F."/>
            <person name="Groenewald J.Z."/>
            <person name="Crous P.W."/>
            <person name="Seidl M.F."/>
        </authorList>
    </citation>
    <scope>NUCLEOTIDE SEQUENCE [LARGE SCALE GENOMIC DNA]</scope>
    <source>
        <strain evidence="10 11">CBS 123371</strain>
    </source>
</reference>
<dbReference type="Gene3D" id="1.20.120.1900">
    <property type="entry name" value="Gamma-tubulin complex, C-terminal domain"/>
    <property type="match status" value="1"/>
</dbReference>
<evidence type="ECO:0000259" key="8">
    <source>
        <dbReference type="Pfam" id="PF04130"/>
    </source>
</evidence>
<proteinExistence type="inferred from homology"/>
<dbReference type="InterPro" id="IPR040457">
    <property type="entry name" value="GCP_C"/>
</dbReference>
<comment type="caution">
    <text evidence="10">The sequence shown here is derived from an EMBL/GenBank/DDBJ whole genome shotgun (WGS) entry which is preliminary data.</text>
</comment>
<name>A0ABR1KIT3_9PEZI</name>
<dbReference type="InterPro" id="IPR007259">
    <property type="entry name" value="GCP"/>
</dbReference>
<sequence length="798" mass="88351">MLHEILLSLSGHPSPLFESAANQKTEIPTNPAVNTSAFPLLSPPEAELLKSVAHLAELHRATRKHASRIASSHESTICRAVATAIVSTHLARFQQKILDVEDRILKQDASIVGAYNIVPLAGIVAEFDEWTRRMEWFWDLANFMLPAGPSDKSKGKDSTRFLSASLIDKLRQEAQTGYSDIEAVALDLSKVAETAWLRQLSTWVLYGKLPTHGSEDFFISLMRDDNGAVGYVTDSRMLPKFVSSRTASSILFIGRSLDQIRSRGPTVVASNGPALSEHELLAIHLQHLSELQVPLSSAALSEAISEIRLSLSRNMLQQLLPLPKILQILSLMQEFFLLGRGEFSVALIENADEQIQSRQRNPKQSKPGRGVHGMLIKEAEVSTVLAKTWAALTALIDDEEMTDENLDLARNLVSLSMSKPTATRPPTPGRAREAADALPKLSSVAFNDLLLSVPTTLTLDISPPLDLFLTQSEVDIYSSINAYLLAIRRAHLRLTALWRESNLRREHPTPYGPPTSNKPFGQNMLRMRRERSNARTVKMRKVWATCGAAVFLLSEFGAYFEGEIVQESWKHFRQWIVGGDTEQSSRLGDSEGLAARQLNTSIRNEANTFGNQTRNRPNSAHHSQPAEQKPSVPHDPEVLAKAHRLFLSCLSHSILLTDIPYTHALRSLLTHVDALIAFLYRLRVIQANLDLEADAGVIDDALANHAADERDVLIELDRSRKRVDADLRGLVARLRELDRERVGWGTFGNVGSVEAVDGSSAAFEPWRGGGVDRLLMKLDFGTGVEGQDEDDEDALLPV</sequence>
<evidence type="ECO:0000256" key="6">
    <source>
        <dbReference type="RuleBase" id="RU363050"/>
    </source>
</evidence>
<evidence type="ECO:0000256" key="4">
    <source>
        <dbReference type="ARBA" id="ARBA00022701"/>
    </source>
</evidence>
<keyword evidence="5 6" id="KW-0206">Cytoskeleton</keyword>
<evidence type="ECO:0000256" key="2">
    <source>
        <dbReference type="ARBA" id="ARBA00010337"/>
    </source>
</evidence>
<organism evidence="10 11">
    <name type="scientific">Phyllosticta citriasiana</name>
    <dbReference type="NCBI Taxonomy" id="595635"/>
    <lineage>
        <taxon>Eukaryota</taxon>
        <taxon>Fungi</taxon>
        <taxon>Dikarya</taxon>
        <taxon>Ascomycota</taxon>
        <taxon>Pezizomycotina</taxon>
        <taxon>Dothideomycetes</taxon>
        <taxon>Dothideomycetes incertae sedis</taxon>
        <taxon>Botryosphaeriales</taxon>
        <taxon>Phyllostictaceae</taxon>
        <taxon>Phyllosticta</taxon>
    </lineage>
</organism>
<evidence type="ECO:0000259" key="9">
    <source>
        <dbReference type="Pfam" id="PF17681"/>
    </source>
</evidence>
<dbReference type="EMBL" id="JBBPHU010000008">
    <property type="protein sequence ID" value="KAK7514688.1"/>
    <property type="molecule type" value="Genomic_DNA"/>
</dbReference>
<evidence type="ECO:0000256" key="5">
    <source>
        <dbReference type="ARBA" id="ARBA00023212"/>
    </source>
</evidence>
<evidence type="ECO:0000313" key="11">
    <source>
        <dbReference type="Proteomes" id="UP001363622"/>
    </source>
</evidence>
<gene>
    <name evidence="10" type="ORF">IWZ03DRAFT_424726</name>
</gene>